<dbReference type="Pfam" id="PF18962">
    <property type="entry name" value="Por_Secre_tail"/>
    <property type="match status" value="1"/>
</dbReference>
<proteinExistence type="predicted"/>
<reference evidence="3 4" key="1">
    <citation type="submission" date="2024-06" db="EMBL/GenBank/DDBJ databases">
        <title>Genomic Encyclopedia of Type Strains, Phase IV (KMG-IV): sequencing the most valuable type-strain genomes for metagenomic binning, comparative biology and taxonomic classification.</title>
        <authorList>
            <person name="Goeker M."/>
        </authorList>
    </citation>
    <scope>NUCLEOTIDE SEQUENCE [LARGE SCALE GENOMIC DNA]</scope>
    <source>
        <strain evidence="3 4">DSM 29388</strain>
    </source>
</reference>
<protein>
    <recommendedName>
        <fullName evidence="2">Secretion system C-terminal sorting domain-containing protein</fullName>
    </recommendedName>
</protein>
<dbReference type="NCBIfam" id="TIGR04183">
    <property type="entry name" value="Por_Secre_tail"/>
    <property type="match status" value="1"/>
</dbReference>
<evidence type="ECO:0000256" key="1">
    <source>
        <dbReference type="ARBA" id="ARBA00022729"/>
    </source>
</evidence>
<sequence length="140" mass="15120">MAITSQFAPAAYPTYILIGPDNKLIKNDIWPISNVTTFENALPNGADPEPMECAAMGATDLNANQISVYPTVSNGNFTIAFGKNTDSNIGIFDMAGKQVYSNSYKGKQTVSVDVKLASGIYFLRVNTADNKSSMKKIIIK</sequence>
<feature type="domain" description="Secretion system C-terminal sorting" evidence="2">
    <location>
        <begin position="68"/>
        <end position="139"/>
    </location>
</feature>
<name>A0ABV2LUE0_9FLAO</name>
<keyword evidence="4" id="KW-1185">Reference proteome</keyword>
<dbReference type="RefSeq" id="WP_354509137.1">
    <property type="nucleotide sequence ID" value="NZ_JBEPMO010000009.1"/>
</dbReference>
<evidence type="ECO:0000313" key="3">
    <source>
        <dbReference type="EMBL" id="MET3732175.1"/>
    </source>
</evidence>
<organism evidence="3 4">
    <name type="scientific">Moheibacter stercoris</name>
    <dbReference type="NCBI Taxonomy" id="1628251"/>
    <lineage>
        <taxon>Bacteria</taxon>
        <taxon>Pseudomonadati</taxon>
        <taxon>Bacteroidota</taxon>
        <taxon>Flavobacteriia</taxon>
        <taxon>Flavobacteriales</taxon>
        <taxon>Weeksellaceae</taxon>
        <taxon>Moheibacter</taxon>
    </lineage>
</organism>
<evidence type="ECO:0000259" key="2">
    <source>
        <dbReference type="Pfam" id="PF18962"/>
    </source>
</evidence>
<dbReference type="InterPro" id="IPR026444">
    <property type="entry name" value="Secre_tail"/>
</dbReference>
<comment type="caution">
    <text evidence="3">The sequence shown here is derived from an EMBL/GenBank/DDBJ whole genome shotgun (WGS) entry which is preliminary data.</text>
</comment>
<dbReference type="EMBL" id="JBEPMO010000009">
    <property type="protein sequence ID" value="MET3732175.1"/>
    <property type="molecule type" value="Genomic_DNA"/>
</dbReference>
<dbReference type="Proteomes" id="UP001549146">
    <property type="component" value="Unassembled WGS sequence"/>
</dbReference>
<evidence type="ECO:0000313" key="4">
    <source>
        <dbReference type="Proteomes" id="UP001549146"/>
    </source>
</evidence>
<gene>
    <name evidence="3" type="ORF">ABID46_001762</name>
</gene>
<accession>A0ABV2LUE0</accession>
<keyword evidence="1" id="KW-0732">Signal</keyword>